<sequence length="167" mass="19162">MINDHPKCLLLINQLTSARNSIHLFYAPHYVLQWCTHCNANRYSCKDVVDVVPSKQPRGDLEDPMRCLYQNLCLKQGKLVFESVHISLLVLKRIRHHRDITTTLCGKEWSTWIINVHHLTMTFRVHHSGEQGGHAAHIILISHAILPISMPNISQHGDIIIYLAVHT</sequence>
<reference evidence="1" key="1">
    <citation type="submission" date="2014-09" db="EMBL/GenBank/DDBJ databases">
        <authorList>
            <person name="Magalhaes I.L.F."/>
            <person name="Oliveira U."/>
            <person name="Santos F.R."/>
            <person name="Vidigal T.H.D.A."/>
            <person name="Brescovit A.D."/>
            <person name="Santos A.J."/>
        </authorList>
    </citation>
    <scope>NUCLEOTIDE SEQUENCE</scope>
    <source>
        <tissue evidence="1">Shoot tissue taken approximately 20 cm above the soil surface</tissue>
    </source>
</reference>
<reference evidence="1" key="2">
    <citation type="journal article" date="2015" name="Data Brief">
        <title>Shoot transcriptome of the giant reed, Arundo donax.</title>
        <authorList>
            <person name="Barrero R.A."/>
            <person name="Guerrero F.D."/>
            <person name="Moolhuijzen P."/>
            <person name="Goolsby J.A."/>
            <person name="Tidwell J."/>
            <person name="Bellgard S.E."/>
            <person name="Bellgard M.I."/>
        </authorList>
    </citation>
    <scope>NUCLEOTIDE SEQUENCE</scope>
    <source>
        <tissue evidence="1">Shoot tissue taken approximately 20 cm above the soil surface</tissue>
    </source>
</reference>
<protein>
    <submittedName>
        <fullName evidence="1">Uncharacterized protein</fullName>
    </submittedName>
</protein>
<proteinExistence type="predicted"/>
<organism evidence="1">
    <name type="scientific">Arundo donax</name>
    <name type="common">Giant reed</name>
    <name type="synonym">Donax arundinaceus</name>
    <dbReference type="NCBI Taxonomy" id="35708"/>
    <lineage>
        <taxon>Eukaryota</taxon>
        <taxon>Viridiplantae</taxon>
        <taxon>Streptophyta</taxon>
        <taxon>Embryophyta</taxon>
        <taxon>Tracheophyta</taxon>
        <taxon>Spermatophyta</taxon>
        <taxon>Magnoliopsida</taxon>
        <taxon>Liliopsida</taxon>
        <taxon>Poales</taxon>
        <taxon>Poaceae</taxon>
        <taxon>PACMAD clade</taxon>
        <taxon>Arundinoideae</taxon>
        <taxon>Arundineae</taxon>
        <taxon>Arundo</taxon>
    </lineage>
</organism>
<accession>A0A0A9CF71</accession>
<dbReference type="EMBL" id="GBRH01222911">
    <property type="protein sequence ID" value="JAD74984.1"/>
    <property type="molecule type" value="Transcribed_RNA"/>
</dbReference>
<dbReference type="AlphaFoldDB" id="A0A0A9CF71"/>
<name>A0A0A9CF71_ARUDO</name>
<evidence type="ECO:0000313" key="1">
    <source>
        <dbReference type="EMBL" id="JAD74984.1"/>
    </source>
</evidence>